<evidence type="ECO:0000259" key="2">
    <source>
        <dbReference type="Pfam" id="PF11740"/>
    </source>
</evidence>
<reference evidence="3 4" key="1">
    <citation type="submission" date="2020-08" db="EMBL/GenBank/DDBJ databases">
        <title>Genomic Encyclopedia of Type Strains, Phase IV (KMG-V): Genome sequencing to study the core and pangenomes of soil and plant-associated prokaryotes.</title>
        <authorList>
            <person name="Whitman W."/>
        </authorList>
    </citation>
    <scope>NUCLEOTIDE SEQUENCE [LARGE SCALE GENOMIC DNA]</scope>
    <source>
        <strain evidence="3 4">JPY158</strain>
    </source>
</reference>
<dbReference type="Pfam" id="PF11740">
    <property type="entry name" value="KfrA_N"/>
    <property type="match status" value="1"/>
</dbReference>
<dbReference type="EMBL" id="JACHDD010000008">
    <property type="protein sequence ID" value="MBB5426763.1"/>
    <property type="molecule type" value="Genomic_DNA"/>
</dbReference>
<dbReference type="Proteomes" id="UP000592780">
    <property type="component" value="Unassembled WGS sequence"/>
</dbReference>
<gene>
    <name evidence="3" type="ORF">HDG40_004942</name>
</gene>
<dbReference type="InterPro" id="IPR021104">
    <property type="entry name" value="KfrA_DNA-bd_N"/>
</dbReference>
<evidence type="ECO:0000256" key="1">
    <source>
        <dbReference type="SAM" id="MobiDB-lite"/>
    </source>
</evidence>
<name>A0A7W8QAD5_PARAM</name>
<evidence type="ECO:0000313" key="3">
    <source>
        <dbReference type="EMBL" id="MBB5426763.1"/>
    </source>
</evidence>
<feature type="compositionally biased region" description="Low complexity" evidence="1">
    <location>
        <begin position="204"/>
        <end position="221"/>
    </location>
</feature>
<organism evidence="3 4">
    <name type="scientific">Paraburkholderia atlantica</name>
    <dbReference type="NCBI Taxonomy" id="2654982"/>
    <lineage>
        <taxon>Bacteria</taxon>
        <taxon>Pseudomonadati</taxon>
        <taxon>Pseudomonadota</taxon>
        <taxon>Betaproteobacteria</taxon>
        <taxon>Burkholderiales</taxon>
        <taxon>Burkholderiaceae</taxon>
        <taxon>Paraburkholderia</taxon>
    </lineage>
</organism>
<protein>
    <submittedName>
        <fullName evidence="3">Chromosome segregation ATPase</fullName>
    </submittedName>
</protein>
<evidence type="ECO:0000313" key="4">
    <source>
        <dbReference type="Proteomes" id="UP000592780"/>
    </source>
</evidence>
<proteinExistence type="predicted"/>
<feature type="region of interest" description="Disordered" evidence="1">
    <location>
        <begin position="182"/>
        <end position="229"/>
    </location>
</feature>
<keyword evidence="4" id="KW-1185">Reference proteome</keyword>
<feature type="domain" description="KfrA N-terminal DNA-binding" evidence="2">
    <location>
        <begin position="8"/>
        <end position="125"/>
    </location>
</feature>
<comment type="caution">
    <text evidence="3">The sequence shown here is derived from an EMBL/GenBank/DDBJ whole genome shotgun (WGS) entry which is preliminary data.</text>
</comment>
<accession>A0A7W8QAD5</accession>
<feature type="region of interest" description="Disordered" evidence="1">
    <location>
        <begin position="324"/>
        <end position="343"/>
    </location>
</feature>
<dbReference type="AlphaFoldDB" id="A0A7W8QAD5"/>
<sequence>MSSNITITDELVAEIANRMADEGQKVSPVAIWSEVHSGSVVAVSAALRKWRETRAARVPQVVERPALPETVTDTMREALDRLWTSAQDEAERSVARRLAAMRQRVEDASNERDEALAELQTTVQELDALQVQLDKMTSAYDEKVDAVAGLEEDIALAVQRTDAAEKRAQELADRVSHLEAELERAEQAAERGAIAGDDSDAAGESEVASESAESVVETAAGEAERAALEAEHAEAVARLQSELEAIRAELQAEQEAHTARREEVAGAQAERDAAALELQNAQTQIASLTDERDADASEIARLSASLSEAQQRADAEQQRAAELAESAAASEQVEDLESASPAAVDSQELEALKAQMSRDAEAHAAAIAEARETVRKWSDYSNALKQQLTQANEKMVVVLARGAGEATLIRRLTAELSQVEPEHELLRKEIQQQVIVETITAHLEKQGYRYDEQTGAVSKLSAESSPA</sequence>
<dbReference type="RefSeq" id="WP_184131621.1">
    <property type="nucleotide sequence ID" value="NZ_JACHDD010000008.1"/>
</dbReference>